<organism evidence="5 6">
    <name type="scientific">Sordaria macrospora</name>
    <dbReference type="NCBI Taxonomy" id="5147"/>
    <lineage>
        <taxon>Eukaryota</taxon>
        <taxon>Fungi</taxon>
        <taxon>Dikarya</taxon>
        <taxon>Ascomycota</taxon>
        <taxon>Pezizomycotina</taxon>
        <taxon>Sordariomycetes</taxon>
        <taxon>Sordariomycetidae</taxon>
        <taxon>Sordariales</taxon>
        <taxon>Sordariaceae</taxon>
        <taxon>Sordaria</taxon>
    </lineage>
</organism>
<evidence type="ECO:0008006" key="7">
    <source>
        <dbReference type="Google" id="ProtNLM"/>
    </source>
</evidence>
<evidence type="ECO:0000256" key="3">
    <source>
        <dbReference type="SAM" id="Phobius"/>
    </source>
</evidence>
<evidence type="ECO:0000313" key="5">
    <source>
        <dbReference type="EMBL" id="KAA8634090.1"/>
    </source>
</evidence>
<dbReference type="InterPro" id="IPR000560">
    <property type="entry name" value="His_Pase_clade-2"/>
</dbReference>
<dbReference type="AlphaFoldDB" id="A0A8S8ZYU4"/>
<dbReference type="InterPro" id="IPR050645">
    <property type="entry name" value="Histidine_acid_phosphatase"/>
</dbReference>
<dbReference type="InterPro" id="IPR029033">
    <property type="entry name" value="His_PPase_superfam"/>
</dbReference>
<dbReference type="Gene3D" id="3.40.50.1240">
    <property type="entry name" value="Phosphoglycerate mutase-like"/>
    <property type="match status" value="1"/>
</dbReference>
<evidence type="ECO:0000256" key="4">
    <source>
        <dbReference type="SAM" id="SignalP"/>
    </source>
</evidence>
<dbReference type="PANTHER" id="PTHR11567">
    <property type="entry name" value="ACID PHOSPHATASE-RELATED"/>
    <property type="match status" value="1"/>
</dbReference>
<name>A0A8S8ZYU4_SORMA</name>
<evidence type="ECO:0000256" key="1">
    <source>
        <dbReference type="ARBA" id="ARBA00005375"/>
    </source>
</evidence>
<sequence>MMGIISTTLASVLAGTALAQSSPNTRDETVTERVWSSIAWVMHGDRSPLGVPGSPPTLTPLGAQQLLDRGTVLRNRYIVAAHEPESFDVSKLIGAKLVGLSTNAIDNTQLDIVASADSYNFHSALAFMQGLYPPSTRVFNGTDGIAAALLANTEILDYPLEGYQYPVIRSPSVDDPESVSVDANKLCPQYLHSLDSFENDTHVERFYNDTIAFYKAEWERIFHGDNIQYPVGLADFHHAYAFYDHVQYLYTHDNATKSQLNSSFVDYFGSLAASEQREKHGNLTVSGRDEGDKIRAVAGRTMAGKVMKWFNSNIQAQGHTNKLNMAFTSIEPFVAFFSLSGLMDGPSGHLFQNHVPNPSAAIIFELFSKGGSYSEYPPDEDLWVRFLYDDGKRDSLPQEYALFGNGNSQSVMPLSEFRHSIGRIALNSSSNWCDTCDSPASFCLVTKGTTDGDDTSGSDPHSPAVHDSQGLKMGPTIAGAIGAASAVAAIGLGLLAATLCAGLRFHRAGSEKRREQERMFRMMNLGSAYNNSQKNNNRNPADADVTYAKNGIRHERVGSWEMHNGFSTSPYGTSNTGSADAVLGGTNKEGGGGLGRVYTGNGNDAGFYSPRPGGGTGSSSSKQRQVSVDDDDRASYFGAKPAKPRDFTA</sequence>
<evidence type="ECO:0000256" key="2">
    <source>
        <dbReference type="SAM" id="MobiDB-lite"/>
    </source>
</evidence>
<evidence type="ECO:0000313" key="6">
    <source>
        <dbReference type="Proteomes" id="UP000433876"/>
    </source>
</evidence>
<dbReference type="Proteomes" id="UP000433876">
    <property type="component" value="Unassembled WGS sequence"/>
</dbReference>
<dbReference type="Pfam" id="PF00328">
    <property type="entry name" value="His_Phos_2"/>
    <property type="match status" value="1"/>
</dbReference>
<dbReference type="VEuPathDB" id="FungiDB:SMAC_02350"/>
<reference evidence="5 6" key="1">
    <citation type="submission" date="2017-07" db="EMBL/GenBank/DDBJ databases">
        <title>Genome sequence of the Sordaria macrospora wild type strain R19027.</title>
        <authorList>
            <person name="Nowrousian M."/>
            <person name="Teichert I."/>
            <person name="Kueck U."/>
        </authorList>
    </citation>
    <scope>NUCLEOTIDE SEQUENCE [LARGE SCALE GENOMIC DNA]</scope>
    <source>
        <strain evidence="5 6">R19027</strain>
        <tissue evidence="5">Mycelium</tissue>
    </source>
</reference>
<accession>A0A8S8ZYU4</accession>
<gene>
    <name evidence="5" type="ORF">SMACR_02350</name>
</gene>
<dbReference type="GO" id="GO:0016791">
    <property type="term" value="F:phosphatase activity"/>
    <property type="evidence" value="ECO:0007669"/>
    <property type="project" value="TreeGrafter"/>
</dbReference>
<comment type="similarity">
    <text evidence="1">Belongs to the histidine acid phosphatase family.</text>
</comment>
<feature type="chain" id="PRO_5035809325" description="Histidine acid phosphatase" evidence="4">
    <location>
        <begin position="20"/>
        <end position="649"/>
    </location>
</feature>
<dbReference type="EMBL" id="NMPR01000027">
    <property type="protein sequence ID" value="KAA8634090.1"/>
    <property type="molecule type" value="Genomic_DNA"/>
</dbReference>
<protein>
    <recommendedName>
        <fullName evidence="7">Histidine acid phosphatase</fullName>
    </recommendedName>
</protein>
<comment type="caution">
    <text evidence="5">The sequence shown here is derived from an EMBL/GenBank/DDBJ whole genome shotgun (WGS) entry which is preliminary data.</text>
</comment>
<dbReference type="OMA" id="STQEWCL"/>
<dbReference type="PANTHER" id="PTHR11567:SF127">
    <property type="entry name" value="HISTIDINE ACID PHOSPHATASE"/>
    <property type="match status" value="1"/>
</dbReference>
<feature type="region of interest" description="Disordered" evidence="2">
    <location>
        <begin position="450"/>
        <end position="470"/>
    </location>
</feature>
<keyword evidence="3" id="KW-0812">Transmembrane</keyword>
<keyword evidence="3" id="KW-1133">Transmembrane helix</keyword>
<proteinExistence type="inferred from homology"/>
<feature type="signal peptide" evidence="4">
    <location>
        <begin position="1"/>
        <end position="19"/>
    </location>
</feature>
<feature type="region of interest" description="Disordered" evidence="2">
    <location>
        <begin position="569"/>
        <end position="649"/>
    </location>
</feature>
<keyword evidence="3" id="KW-0472">Membrane</keyword>
<feature type="compositionally biased region" description="Polar residues" evidence="2">
    <location>
        <begin position="569"/>
        <end position="578"/>
    </location>
</feature>
<keyword evidence="4" id="KW-0732">Signal</keyword>
<feature type="transmembrane region" description="Helical" evidence="3">
    <location>
        <begin position="477"/>
        <end position="505"/>
    </location>
</feature>
<dbReference type="SUPFAM" id="SSF53254">
    <property type="entry name" value="Phosphoglycerate mutase-like"/>
    <property type="match status" value="1"/>
</dbReference>